<comment type="caution">
    <text evidence="2">The sequence shown here is derived from an EMBL/GenBank/DDBJ whole genome shotgun (WGS) entry which is preliminary data.</text>
</comment>
<name>A0A243Q7Y6_9ACTN</name>
<gene>
    <name evidence="2" type="ORF">CA982_16330</name>
</gene>
<keyword evidence="3" id="KW-1185">Reference proteome</keyword>
<protein>
    <submittedName>
        <fullName evidence="2">Esterase</fullName>
    </submittedName>
</protein>
<reference evidence="2 3" key="1">
    <citation type="submission" date="2017-05" db="EMBL/GenBank/DDBJ databases">
        <title>Biotechnological potential of actinobacteria isolated from South African environments.</title>
        <authorList>
            <person name="Le Roes-Hill M."/>
            <person name="Prins A."/>
            <person name="Durrell K.A."/>
        </authorList>
    </citation>
    <scope>NUCLEOTIDE SEQUENCE [LARGE SCALE GENOMIC DNA]</scope>
    <source>
        <strain evidence="2">BS2</strain>
    </source>
</reference>
<dbReference type="PANTHER" id="PTHR37017">
    <property type="entry name" value="AB HYDROLASE-1 DOMAIN-CONTAINING PROTEIN-RELATED"/>
    <property type="match status" value="1"/>
</dbReference>
<dbReference type="PANTHER" id="PTHR37017:SF13">
    <property type="entry name" value="AB HYDROLASE-1 DOMAIN-CONTAINING PROTEIN"/>
    <property type="match status" value="1"/>
</dbReference>
<dbReference type="AlphaFoldDB" id="A0A243Q7Y6"/>
<dbReference type="OrthoDB" id="9773549at2"/>
<dbReference type="SUPFAM" id="SSF53474">
    <property type="entry name" value="alpha/beta-Hydrolases"/>
    <property type="match status" value="1"/>
</dbReference>
<dbReference type="Proteomes" id="UP000194632">
    <property type="component" value="Unassembled WGS sequence"/>
</dbReference>
<evidence type="ECO:0000313" key="3">
    <source>
        <dbReference type="Proteomes" id="UP000194632"/>
    </source>
</evidence>
<dbReference type="RefSeq" id="WP_086536330.1">
    <property type="nucleotide sequence ID" value="NZ_JBLKRZ010000009.1"/>
</dbReference>
<dbReference type="InterPro" id="IPR052897">
    <property type="entry name" value="Sec-Metab_Biosynth_Hydrolase"/>
</dbReference>
<organism evidence="2 3">
    <name type="scientific">Gordonia lacunae</name>
    <dbReference type="NCBI Taxonomy" id="417102"/>
    <lineage>
        <taxon>Bacteria</taxon>
        <taxon>Bacillati</taxon>
        <taxon>Actinomycetota</taxon>
        <taxon>Actinomycetes</taxon>
        <taxon>Mycobacteriales</taxon>
        <taxon>Gordoniaceae</taxon>
        <taxon>Gordonia</taxon>
    </lineage>
</organism>
<dbReference type="Gene3D" id="3.40.50.1820">
    <property type="entry name" value="alpha/beta hydrolase"/>
    <property type="match status" value="1"/>
</dbReference>
<accession>A0A243Q7Y6</accession>
<dbReference type="InterPro" id="IPR029058">
    <property type="entry name" value="AB_hydrolase_fold"/>
</dbReference>
<dbReference type="Pfam" id="PF12697">
    <property type="entry name" value="Abhydrolase_6"/>
    <property type="match status" value="1"/>
</dbReference>
<proteinExistence type="predicted"/>
<dbReference type="STRING" id="417102.CA982_16330"/>
<evidence type="ECO:0000259" key="1">
    <source>
        <dbReference type="Pfam" id="PF12697"/>
    </source>
</evidence>
<sequence length="248" mass="26173">MSVVLVHGAGMGSSCWDRLVPFLDGPAVAVDLPGRGRRGDVDLRGVTLGDCAQAILDDIEAAGLDDEIVLVAHSFAGVSVPRVMPVLAPRLRSVVFLSAVVPPDGTRVLDQIDPGVREAVRASIGDGIYHQDRAAVEAMLCNDMDASQTAWTAEQVVDDSAALLEEPVDLSGLTAPVARTYIRLTDDHCYTPDLQERSAALVGGDVAHLDSGHMPMVSIPEQLADLLNQIAGRRATTDSTADGRTKGM</sequence>
<dbReference type="InterPro" id="IPR000073">
    <property type="entry name" value="AB_hydrolase_1"/>
</dbReference>
<dbReference type="EMBL" id="NGFO01000019">
    <property type="protein sequence ID" value="OUC77576.1"/>
    <property type="molecule type" value="Genomic_DNA"/>
</dbReference>
<dbReference type="GO" id="GO:0003824">
    <property type="term" value="F:catalytic activity"/>
    <property type="evidence" value="ECO:0007669"/>
    <property type="project" value="UniProtKB-ARBA"/>
</dbReference>
<evidence type="ECO:0000313" key="2">
    <source>
        <dbReference type="EMBL" id="OUC77576.1"/>
    </source>
</evidence>
<feature type="domain" description="AB hydrolase-1" evidence="1">
    <location>
        <begin position="3"/>
        <end position="225"/>
    </location>
</feature>